<protein>
    <submittedName>
        <fullName evidence="2">Uncharacterized protein</fullName>
    </submittedName>
</protein>
<reference evidence="2 3" key="1">
    <citation type="submission" date="2023-09" db="EMBL/GenBank/DDBJ databases">
        <title>Nesidiocoris tenuis whole genome shotgun sequence.</title>
        <authorList>
            <person name="Shibata T."/>
            <person name="Shimoda M."/>
            <person name="Kobayashi T."/>
            <person name="Uehara T."/>
        </authorList>
    </citation>
    <scope>NUCLEOTIDE SEQUENCE [LARGE SCALE GENOMIC DNA]</scope>
    <source>
        <strain evidence="2 3">Japan</strain>
    </source>
</reference>
<name>A0ABN7AN19_9HEMI</name>
<dbReference type="EMBL" id="AP028912">
    <property type="protein sequence ID" value="BES93621.1"/>
    <property type="molecule type" value="Genomic_DNA"/>
</dbReference>
<evidence type="ECO:0000313" key="2">
    <source>
        <dbReference type="EMBL" id="BES93621.1"/>
    </source>
</evidence>
<proteinExistence type="predicted"/>
<organism evidence="2 3">
    <name type="scientific">Nesidiocoris tenuis</name>
    <dbReference type="NCBI Taxonomy" id="355587"/>
    <lineage>
        <taxon>Eukaryota</taxon>
        <taxon>Metazoa</taxon>
        <taxon>Ecdysozoa</taxon>
        <taxon>Arthropoda</taxon>
        <taxon>Hexapoda</taxon>
        <taxon>Insecta</taxon>
        <taxon>Pterygota</taxon>
        <taxon>Neoptera</taxon>
        <taxon>Paraneoptera</taxon>
        <taxon>Hemiptera</taxon>
        <taxon>Heteroptera</taxon>
        <taxon>Panheteroptera</taxon>
        <taxon>Cimicomorpha</taxon>
        <taxon>Miridae</taxon>
        <taxon>Dicyphina</taxon>
        <taxon>Nesidiocoris</taxon>
    </lineage>
</organism>
<dbReference type="Proteomes" id="UP001307889">
    <property type="component" value="Chromosome 4"/>
</dbReference>
<accession>A0ABN7AN19</accession>
<keyword evidence="3" id="KW-1185">Reference proteome</keyword>
<sequence length="67" mass="7323">MVGIVRSVQESADVGTSRSSPKGLKKTAKSEEAEVEEAEERRSQATVELEDDDGEGNMCARRGRKKL</sequence>
<evidence type="ECO:0000313" key="3">
    <source>
        <dbReference type="Proteomes" id="UP001307889"/>
    </source>
</evidence>
<gene>
    <name evidence="2" type="ORF">NTJ_06430</name>
</gene>
<feature type="region of interest" description="Disordered" evidence="1">
    <location>
        <begin position="1"/>
        <end position="67"/>
    </location>
</feature>
<feature type="compositionally biased region" description="Polar residues" evidence="1">
    <location>
        <begin position="8"/>
        <end position="20"/>
    </location>
</feature>
<evidence type="ECO:0000256" key="1">
    <source>
        <dbReference type="SAM" id="MobiDB-lite"/>
    </source>
</evidence>